<keyword evidence="2" id="KW-1185">Reference proteome</keyword>
<evidence type="ECO:0000313" key="1">
    <source>
        <dbReference type="EMBL" id="RZC46321.1"/>
    </source>
</evidence>
<dbReference type="AlphaFoldDB" id="A0A4Y7IF58"/>
<reference evidence="1 2" key="1">
    <citation type="journal article" date="2018" name="Science">
        <title>The opium poppy genome and morphinan production.</title>
        <authorList>
            <person name="Guo L."/>
            <person name="Winzer T."/>
            <person name="Yang X."/>
            <person name="Li Y."/>
            <person name="Ning Z."/>
            <person name="He Z."/>
            <person name="Teodor R."/>
            <person name="Lu Y."/>
            <person name="Bowser T.A."/>
            <person name="Graham I.A."/>
            <person name="Ye K."/>
        </authorList>
    </citation>
    <scope>NUCLEOTIDE SEQUENCE [LARGE SCALE GENOMIC DNA]</scope>
    <source>
        <strain evidence="2">cv. HN1</strain>
        <tissue evidence="1">Leaves</tissue>
    </source>
</reference>
<dbReference type="EMBL" id="CM010715">
    <property type="protein sequence ID" value="RZC46321.1"/>
    <property type="molecule type" value="Genomic_DNA"/>
</dbReference>
<name>A0A4Y7IF58_PAPSO</name>
<dbReference type="Gramene" id="RZC46321">
    <property type="protein sequence ID" value="RZC46321"/>
    <property type="gene ID" value="C5167_039261"/>
</dbReference>
<organism evidence="1 2">
    <name type="scientific">Papaver somniferum</name>
    <name type="common">Opium poppy</name>
    <dbReference type="NCBI Taxonomy" id="3469"/>
    <lineage>
        <taxon>Eukaryota</taxon>
        <taxon>Viridiplantae</taxon>
        <taxon>Streptophyta</taxon>
        <taxon>Embryophyta</taxon>
        <taxon>Tracheophyta</taxon>
        <taxon>Spermatophyta</taxon>
        <taxon>Magnoliopsida</taxon>
        <taxon>Ranunculales</taxon>
        <taxon>Papaveraceae</taxon>
        <taxon>Papaveroideae</taxon>
        <taxon>Papaver</taxon>
    </lineage>
</organism>
<evidence type="ECO:0000313" key="2">
    <source>
        <dbReference type="Proteomes" id="UP000316621"/>
    </source>
</evidence>
<sequence length="71" mass="7763">MELNNLRAMASCSARETESGLISSLSLLALPPSLLPLSKCVFNFLLDLAPASSLSDPELVRTECFYRLCNE</sequence>
<protein>
    <submittedName>
        <fullName evidence="1">Uncharacterized protein</fullName>
    </submittedName>
</protein>
<accession>A0A4Y7IF58</accession>
<gene>
    <name evidence="1" type="ORF">C5167_039261</name>
</gene>
<proteinExistence type="predicted"/>
<dbReference type="Proteomes" id="UP000316621">
    <property type="component" value="Chromosome 1"/>
</dbReference>